<reference evidence="1 2" key="1">
    <citation type="journal article" date="2023" name="Mol. Biol. Evol.">
        <title>Genomics of Secondarily Temperate Adaptation in the Only Non-Antarctic Icefish.</title>
        <authorList>
            <person name="Rivera-Colon A.G."/>
            <person name="Rayamajhi N."/>
            <person name="Minhas B.F."/>
            <person name="Madrigal G."/>
            <person name="Bilyk K.T."/>
            <person name="Yoon V."/>
            <person name="Hune M."/>
            <person name="Gregory S."/>
            <person name="Cheng C.H.C."/>
            <person name="Catchen J.M."/>
        </authorList>
    </citation>
    <scope>NUCLEOTIDE SEQUENCE [LARGE SCALE GENOMIC DNA]</scope>
    <source>
        <tissue evidence="1">White muscle</tissue>
    </source>
</reference>
<dbReference type="AlphaFoldDB" id="A0AAN8CZD6"/>
<evidence type="ECO:0000313" key="2">
    <source>
        <dbReference type="Proteomes" id="UP001331515"/>
    </source>
</evidence>
<protein>
    <submittedName>
        <fullName evidence="1">Uncharacterized protein</fullName>
    </submittedName>
</protein>
<dbReference type="Proteomes" id="UP001331515">
    <property type="component" value="Unassembled WGS sequence"/>
</dbReference>
<comment type="caution">
    <text evidence="1">The sequence shown here is derived from an EMBL/GenBank/DDBJ whole genome shotgun (WGS) entry which is preliminary data.</text>
</comment>
<keyword evidence="2" id="KW-1185">Reference proteome</keyword>
<name>A0AAN8CZD6_CHAGU</name>
<sequence length="105" mass="11816">MQMQTPGRRPVSPRCSAPLPIVFGGHREKRSVSLSAVIQARAPAPPVLLPLGCRDTSLGRQGEMCVICQNCVRARYAPFTRLHWKRSIVHVSSESSWKHEDRRVE</sequence>
<proteinExistence type="predicted"/>
<gene>
    <name evidence="1" type="ORF">CgunFtcFv8_005805</name>
</gene>
<evidence type="ECO:0000313" key="1">
    <source>
        <dbReference type="EMBL" id="KAK5911650.1"/>
    </source>
</evidence>
<accession>A0AAN8CZD6</accession>
<organism evidence="1 2">
    <name type="scientific">Champsocephalus gunnari</name>
    <name type="common">Mackerel icefish</name>
    <dbReference type="NCBI Taxonomy" id="52237"/>
    <lineage>
        <taxon>Eukaryota</taxon>
        <taxon>Metazoa</taxon>
        <taxon>Chordata</taxon>
        <taxon>Craniata</taxon>
        <taxon>Vertebrata</taxon>
        <taxon>Euteleostomi</taxon>
        <taxon>Actinopterygii</taxon>
        <taxon>Neopterygii</taxon>
        <taxon>Teleostei</taxon>
        <taxon>Neoteleostei</taxon>
        <taxon>Acanthomorphata</taxon>
        <taxon>Eupercaria</taxon>
        <taxon>Perciformes</taxon>
        <taxon>Notothenioidei</taxon>
        <taxon>Channichthyidae</taxon>
        <taxon>Champsocephalus</taxon>
    </lineage>
</organism>
<dbReference type="EMBL" id="JAURVH010001528">
    <property type="protein sequence ID" value="KAK5911650.1"/>
    <property type="molecule type" value="Genomic_DNA"/>
</dbReference>